<keyword evidence="4" id="KW-1185">Reference proteome</keyword>
<evidence type="ECO:0000313" key="4">
    <source>
        <dbReference type="Proteomes" id="UP000244446"/>
    </source>
</evidence>
<gene>
    <name evidence="3" type="ORF">DC366_07475</name>
</gene>
<evidence type="ECO:0000313" key="3">
    <source>
        <dbReference type="EMBL" id="PVA10711.1"/>
    </source>
</evidence>
<feature type="chain" id="PRO_5015533252" evidence="1">
    <location>
        <begin position="20"/>
        <end position="143"/>
    </location>
</feature>
<evidence type="ECO:0000256" key="1">
    <source>
        <dbReference type="SAM" id="SignalP"/>
    </source>
</evidence>
<feature type="domain" description="DUF302" evidence="2">
    <location>
        <begin position="74"/>
        <end position="119"/>
    </location>
</feature>
<dbReference type="Gene3D" id="3.30.310.70">
    <property type="entry name" value="TT1751-like domain"/>
    <property type="match status" value="1"/>
</dbReference>
<name>A0A2T7G8H0_9RHOB</name>
<feature type="signal peptide" evidence="1">
    <location>
        <begin position="1"/>
        <end position="19"/>
    </location>
</feature>
<dbReference type="OrthoDB" id="7363179at2"/>
<dbReference type="Pfam" id="PF03625">
    <property type="entry name" value="DUF302"/>
    <property type="match status" value="1"/>
</dbReference>
<protein>
    <submittedName>
        <fullName evidence="3">DUF302 domain-containing protein</fullName>
    </submittedName>
</protein>
<dbReference type="RefSeq" id="WP_108691570.1">
    <property type="nucleotide sequence ID" value="NZ_QCYH01000003.1"/>
</dbReference>
<dbReference type="EMBL" id="QCYH01000003">
    <property type="protein sequence ID" value="PVA10711.1"/>
    <property type="molecule type" value="Genomic_DNA"/>
</dbReference>
<organism evidence="3 4">
    <name type="scientific">Pelagivirga sediminicola</name>
    <dbReference type="NCBI Taxonomy" id="2170575"/>
    <lineage>
        <taxon>Bacteria</taxon>
        <taxon>Pseudomonadati</taxon>
        <taxon>Pseudomonadota</taxon>
        <taxon>Alphaproteobacteria</taxon>
        <taxon>Rhodobacterales</taxon>
        <taxon>Paracoccaceae</taxon>
        <taxon>Pelagivirga</taxon>
    </lineage>
</organism>
<reference evidence="3 4" key="1">
    <citation type="submission" date="2018-04" db="EMBL/GenBank/DDBJ databases">
        <title>Pelagivirga bohaiensis gen. nov., sp. nov., a bacterium isolated from the Bohai Sea.</title>
        <authorList>
            <person name="Ji X."/>
        </authorList>
    </citation>
    <scope>NUCLEOTIDE SEQUENCE [LARGE SCALE GENOMIC DNA]</scope>
    <source>
        <strain evidence="3 4">BH-SD19</strain>
    </source>
</reference>
<accession>A0A2T7G8H0</accession>
<comment type="caution">
    <text evidence="3">The sequence shown here is derived from an EMBL/GenBank/DDBJ whole genome shotgun (WGS) entry which is preliminary data.</text>
</comment>
<keyword evidence="1" id="KW-0732">Signal</keyword>
<sequence length="143" mass="15457">MKRFILATALALGAAPAMAADEAVTYPFKGSFGDAAFAVENAIIGRGLVIDYVSHTGEMLNRTAADVGSEKKLFEEADIFLFCSAQVSRTVMEADPMNIAHCPYGIFVADQEGDVMIGYRTYPEGPMQEVQALLDEIVQEALK</sequence>
<evidence type="ECO:0000259" key="2">
    <source>
        <dbReference type="Pfam" id="PF03625"/>
    </source>
</evidence>
<dbReference type="SUPFAM" id="SSF103247">
    <property type="entry name" value="TT1751-like"/>
    <property type="match status" value="1"/>
</dbReference>
<dbReference type="InterPro" id="IPR005180">
    <property type="entry name" value="DUF302"/>
</dbReference>
<proteinExistence type="predicted"/>
<dbReference type="InterPro" id="IPR035923">
    <property type="entry name" value="TT1751-like_sf"/>
</dbReference>
<dbReference type="AlphaFoldDB" id="A0A2T7G8H0"/>
<dbReference type="Proteomes" id="UP000244446">
    <property type="component" value="Unassembled WGS sequence"/>
</dbReference>